<dbReference type="InterPro" id="IPR043502">
    <property type="entry name" value="DNA/RNA_pol_sf"/>
</dbReference>
<dbReference type="PROSITE" id="PS50878">
    <property type="entry name" value="RT_POL"/>
    <property type="match status" value="2"/>
</dbReference>
<dbReference type="InterPro" id="IPR000477">
    <property type="entry name" value="RT_dom"/>
</dbReference>
<feature type="compositionally biased region" description="Basic and acidic residues" evidence="1">
    <location>
        <begin position="779"/>
        <end position="799"/>
    </location>
</feature>
<dbReference type="Gene3D" id="3.30.70.270">
    <property type="match status" value="1"/>
</dbReference>
<accession>A0AAD9PTL2</accession>
<dbReference type="Pfam" id="PF00078">
    <property type="entry name" value="RVT_1"/>
    <property type="match status" value="2"/>
</dbReference>
<reference evidence="3" key="2">
    <citation type="journal article" date="2023" name="Science">
        <title>Genomic signatures of disease resistance in endangered staghorn corals.</title>
        <authorList>
            <person name="Vollmer S.V."/>
            <person name="Selwyn J.D."/>
            <person name="Despard B.A."/>
            <person name="Roesel C.L."/>
        </authorList>
    </citation>
    <scope>NUCLEOTIDE SEQUENCE</scope>
    <source>
        <strain evidence="3">K2</strain>
    </source>
</reference>
<sequence>MVTARSKKIPNWKAPGPDGVQGNWIKNLTALHERMADHMNDLINNRVTIPVWMTTGRTVLCQKDQERGSTVDNYRPISCPPLAWKLMTGIIADSMYEFFVENDALAVEPKQSMVNWKTELASCGEMLRLIDTRRGIFQGDSLSPLIFAVCMVPLTKILQNVKAGYTLGEGRINHLFFMDDLKVYGKNKAQIESLVSTVQLISQDIGIEFGIKKSSVEALKREKLCKSEGIKLINRQAIKEVDDEGYKYLGILELDNEEALLKKVGDSNVVSISEAVDPKDYKVNKAKETENEWKQKRMHGHYVREKEELWEQKGTGVPLEPGPFTSENQRPITCLNTGYKLFTSFTLISIEKHLELNKLMEGQQRGARNNCSGTVDNLLIDRTVALDFCRRKRNQSAAWIEVRKAYDTVDHRYLVEVLEMDQFPNWLIATTKNLCSYWNTRVTTPTKNGNETSKTICFERELPQGDALCPRLFTLCLNPLAWKLAATEISKPINAKITDVLYIDDFKVYAQSENKLSCVLKDTHSCMNHFGLQLNPKKCNVIFVKRGEMKGEISGIKVSDTVVVQPLEEDSKYKFLGILENVRQEEGRTLECAEKTYLKRLSVIWSSPLSDANRVVASNQYALAVLKYPMWTQHWQLTELRGIDREARIIMLRNEGKHPASSTLYCTCHERKVDNYKNEKSDVERLYIPRKDGGRGLIKVETAFKIATIMLDHYLKNKDGQYTKQVLEHERSKAENSITKNASKFKREVPMSEFEKKEDKSASENAKALKNMIKSKMKPVKEEKWKNKALHGQDPREASCWHSHHQ</sequence>
<evidence type="ECO:0000256" key="1">
    <source>
        <dbReference type="SAM" id="MobiDB-lite"/>
    </source>
</evidence>
<dbReference type="SUPFAM" id="SSF56672">
    <property type="entry name" value="DNA/RNA polymerases"/>
    <property type="match status" value="2"/>
</dbReference>
<gene>
    <name evidence="3" type="ORF">P5673_030957</name>
</gene>
<feature type="region of interest" description="Disordered" evidence="1">
    <location>
        <begin position="749"/>
        <end position="806"/>
    </location>
</feature>
<name>A0AAD9PTL2_ACRCE</name>
<evidence type="ECO:0000259" key="2">
    <source>
        <dbReference type="PROSITE" id="PS50878"/>
    </source>
</evidence>
<feature type="compositionally biased region" description="Basic and acidic residues" evidence="1">
    <location>
        <begin position="749"/>
        <end position="762"/>
    </location>
</feature>
<feature type="domain" description="Reverse transcriptase" evidence="2">
    <location>
        <begin position="1"/>
        <end position="232"/>
    </location>
</feature>
<dbReference type="PANTHER" id="PTHR35450:SF2">
    <property type="entry name" value="REVERSE TRANSCRIPTASE DOMAIN-CONTAINING PROTEIN"/>
    <property type="match status" value="1"/>
</dbReference>
<dbReference type="InterPro" id="IPR043128">
    <property type="entry name" value="Rev_trsase/Diguanyl_cyclase"/>
</dbReference>
<evidence type="ECO:0000313" key="4">
    <source>
        <dbReference type="Proteomes" id="UP001249851"/>
    </source>
</evidence>
<dbReference type="CDD" id="cd01650">
    <property type="entry name" value="RT_nLTR_like"/>
    <property type="match status" value="1"/>
</dbReference>
<evidence type="ECO:0000313" key="3">
    <source>
        <dbReference type="EMBL" id="KAK2548724.1"/>
    </source>
</evidence>
<comment type="caution">
    <text evidence="3">The sequence shown here is derived from an EMBL/GenBank/DDBJ whole genome shotgun (WGS) entry which is preliminary data.</text>
</comment>
<dbReference type="EMBL" id="JARQWQ010000139">
    <property type="protein sequence ID" value="KAK2548724.1"/>
    <property type="molecule type" value="Genomic_DNA"/>
</dbReference>
<dbReference type="PANTHER" id="PTHR35450">
    <property type="entry name" value="REVERSE TRANSCRIPTASE DOMAIN-CONTAINING PROTEIN"/>
    <property type="match status" value="1"/>
</dbReference>
<proteinExistence type="predicted"/>
<dbReference type="AlphaFoldDB" id="A0AAD9PTL2"/>
<feature type="domain" description="Reverse transcriptase" evidence="2">
    <location>
        <begin position="301"/>
        <end position="580"/>
    </location>
</feature>
<organism evidence="3 4">
    <name type="scientific">Acropora cervicornis</name>
    <name type="common">Staghorn coral</name>
    <dbReference type="NCBI Taxonomy" id="6130"/>
    <lineage>
        <taxon>Eukaryota</taxon>
        <taxon>Metazoa</taxon>
        <taxon>Cnidaria</taxon>
        <taxon>Anthozoa</taxon>
        <taxon>Hexacorallia</taxon>
        <taxon>Scleractinia</taxon>
        <taxon>Astrocoeniina</taxon>
        <taxon>Acroporidae</taxon>
        <taxon>Acropora</taxon>
    </lineage>
</organism>
<reference evidence="3" key="1">
    <citation type="journal article" date="2023" name="G3 (Bethesda)">
        <title>Whole genome assembly and annotation of the endangered Caribbean coral Acropora cervicornis.</title>
        <authorList>
            <person name="Selwyn J.D."/>
            <person name="Vollmer S.V."/>
        </authorList>
    </citation>
    <scope>NUCLEOTIDE SEQUENCE</scope>
    <source>
        <strain evidence="3">K2</strain>
    </source>
</reference>
<dbReference type="Proteomes" id="UP001249851">
    <property type="component" value="Unassembled WGS sequence"/>
</dbReference>
<protein>
    <submittedName>
        <fullName evidence="3">Retrovirus-related Pol polyprotein from type-1 retrotransposable element R2</fullName>
    </submittedName>
</protein>
<keyword evidence="4" id="KW-1185">Reference proteome</keyword>